<dbReference type="Pfam" id="PF18803">
    <property type="entry name" value="CxC2"/>
    <property type="match status" value="1"/>
</dbReference>
<feature type="domain" description="CxC2-like cysteine cluster KDZ transposase-associated" evidence="1">
    <location>
        <begin position="200"/>
        <end position="262"/>
    </location>
</feature>
<comment type="caution">
    <text evidence="2">The sequence shown here is derived from an EMBL/GenBank/DDBJ whole genome shotgun (WGS) entry which is preliminary data.</text>
</comment>
<evidence type="ECO:0000259" key="1">
    <source>
        <dbReference type="Pfam" id="PF18803"/>
    </source>
</evidence>
<evidence type="ECO:0000313" key="3">
    <source>
        <dbReference type="Proteomes" id="UP000736335"/>
    </source>
</evidence>
<evidence type="ECO:0000313" key="2">
    <source>
        <dbReference type="EMBL" id="KAF9780597.1"/>
    </source>
</evidence>
<reference evidence="2" key="1">
    <citation type="journal article" date="2020" name="Nat. Commun.">
        <title>Large-scale genome sequencing of mycorrhizal fungi provides insights into the early evolution of symbiotic traits.</title>
        <authorList>
            <person name="Miyauchi S."/>
            <person name="Kiss E."/>
            <person name="Kuo A."/>
            <person name="Drula E."/>
            <person name="Kohler A."/>
            <person name="Sanchez-Garcia M."/>
            <person name="Morin E."/>
            <person name="Andreopoulos B."/>
            <person name="Barry K.W."/>
            <person name="Bonito G."/>
            <person name="Buee M."/>
            <person name="Carver A."/>
            <person name="Chen C."/>
            <person name="Cichocki N."/>
            <person name="Clum A."/>
            <person name="Culley D."/>
            <person name="Crous P.W."/>
            <person name="Fauchery L."/>
            <person name="Girlanda M."/>
            <person name="Hayes R.D."/>
            <person name="Keri Z."/>
            <person name="LaButti K."/>
            <person name="Lipzen A."/>
            <person name="Lombard V."/>
            <person name="Magnuson J."/>
            <person name="Maillard F."/>
            <person name="Murat C."/>
            <person name="Nolan M."/>
            <person name="Ohm R.A."/>
            <person name="Pangilinan J."/>
            <person name="Pereira M.F."/>
            <person name="Perotto S."/>
            <person name="Peter M."/>
            <person name="Pfister S."/>
            <person name="Riley R."/>
            <person name="Sitrit Y."/>
            <person name="Stielow J.B."/>
            <person name="Szollosi G."/>
            <person name="Zifcakova L."/>
            <person name="Stursova M."/>
            <person name="Spatafora J.W."/>
            <person name="Tedersoo L."/>
            <person name="Vaario L.M."/>
            <person name="Yamada A."/>
            <person name="Yan M."/>
            <person name="Wang P."/>
            <person name="Xu J."/>
            <person name="Bruns T."/>
            <person name="Baldrian P."/>
            <person name="Vilgalys R."/>
            <person name="Dunand C."/>
            <person name="Henrissat B."/>
            <person name="Grigoriev I.V."/>
            <person name="Hibbett D."/>
            <person name="Nagy L.G."/>
            <person name="Martin F.M."/>
        </authorList>
    </citation>
    <scope>NUCLEOTIDE SEQUENCE</scope>
    <source>
        <strain evidence="2">UH-Tt-Lm1</strain>
    </source>
</reference>
<sequence length="263" mass="29329">MFKREGGLTHSGNPKVKKRKGVKIRTVIIPDSDEESPTPNVKMDYARLVQTHVTASGKVGSVTATSVPFVEAAEYLANGSMLDIDNDPNLASDIPIHNVVPEMQVTKMRRKRGNDSTKMKSWLGLRSAVLDEIISLDGPGDARTDLCGLFLNHEEPPLYRCLECSYGSLSCGECAVVLHQTMPLHRLECWKDGFFDRASLHSPGFVCNLGHEGAACPVGSQPHELLIVNINGWHKLRVRYCNCGASKLRLEHYYQLLQMHWYL</sequence>
<gene>
    <name evidence="2" type="ORF">BJ322DRAFT_1112587</name>
</gene>
<keyword evidence="3" id="KW-1185">Reference proteome</keyword>
<proteinExistence type="predicted"/>
<name>A0A9P6H7B1_9AGAM</name>
<accession>A0A9P6H7B1</accession>
<reference evidence="2" key="2">
    <citation type="submission" date="2020-11" db="EMBL/GenBank/DDBJ databases">
        <authorList>
            <consortium name="DOE Joint Genome Institute"/>
            <person name="Kuo A."/>
            <person name="Miyauchi S."/>
            <person name="Kiss E."/>
            <person name="Drula E."/>
            <person name="Kohler A."/>
            <person name="Sanchez-Garcia M."/>
            <person name="Andreopoulos B."/>
            <person name="Barry K.W."/>
            <person name="Bonito G."/>
            <person name="Buee M."/>
            <person name="Carver A."/>
            <person name="Chen C."/>
            <person name="Cichocki N."/>
            <person name="Clum A."/>
            <person name="Culley D."/>
            <person name="Crous P.W."/>
            <person name="Fauchery L."/>
            <person name="Girlanda M."/>
            <person name="Hayes R."/>
            <person name="Keri Z."/>
            <person name="Labutti K."/>
            <person name="Lipzen A."/>
            <person name="Lombard V."/>
            <person name="Magnuson J."/>
            <person name="Maillard F."/>
            <person name="Morin E."/>
            <person name="Murat C."/>
            <person name="Nolan M."/>
            <person name="Ohm R."/>
            <person name="Pangilinan J."/>
            <person name="Pereira M."/>
            <person name="Perotto S."/>
            <person name="Peter M."/>
            <person name="Riley R."/>
            <person name="Sitrit Y."/>
            <person name="Stielow B."/>
            <person name="Szollosi G."/>
            <person name="Zifcakova L."/>
            <person name="Stursova M."/>
            <person name="Spatafora J.W."/>
            <person name="Tedersoo L."/>
            <person name="Vaario L.-M."/>
            <person name="Yamada A."/>
            <person name="Yan M."/>
            <person name="Wang P."/>
            <person name="Xu J."/>
            <person name="Bruns T."/>
            <person name="Baldrian P."/>
            <person name="Vilgalys R."/>
            <person name="Henrissat B."/>
            <person name="Grigoriev I.V."/>
            <person name="Hibbett D."/>
            <person name="Nagy L.G."/>
            <person name="Martin F.M."/>
        </authorList>
    </citation>
    <scope>NUCLEOTIDE SEQUENCE</scope>
    <source>
        <strain evidence="2">UH-Tt-Lm1</strain>
    </source>
</reference>
<dbReference type="InterPro" id="IPR041457">
    <property type="entry name" value="CxC2_KDZ-assoc"/>
</dbReference>
<dbReference type="OrthoDB" id="3235114at2759"/>
<organism evidence="2 3">
    <name type="scientific">Thelephora terrestris</name>
    <dbReference type="NCBI Taxonomy" id="56493"/>
    <lineage>
        <taxon>Eukaryota</taxon>
        <taxon>Fungi</taxon>
        <taxon>Dikarya</taxon>
        <taxon>Basidiomycota</taxon>
        <taxon>Agaricomycotina</taxon>
        <taxon>Agaricomycetes</taxon>
        <taxon>Thelephorales</taxon>
        <taxon>Thelephoraceae</taxon>
        <taxon>Thelephora</taxon>
    </lineage>
</organism>
<dbReference type="AlphaFoldDB" id="A0A9P6H7B1"/>
<dbReference type="EMBL" id="WIUZ02000016">
    <property type="protein sequence ID" value="KAF9780597.1"/>
    <property type="molecule type" value="Genomic_DNA"/>
</dbReference>
<protein>
    <recommendedName>
        <fullName evidence="1">CxC2-like cysteine cluster KDZ transposase-associated domain-containing protein</fullName>
    </recommendedName>
</protein>
<dbReference type="Proteomes" id="UP000736335">
    <property type="component" value="Unassembled WGS sequence"/>
</dbReference>